<keyword evidence="4 6" id="KW-1133">Transmembrane helix</keyword>
<dbReference type="GO" id="GO:0022904">
    <property type="term" value="P:respiratory electron transport chain"/>
    <property type="evidence" value="ECO:0007669"/>
    <property type="project" value="InterPro"/>
</dbReference>
<dbReference type="SUPFAM" id="SSF81342">
    <property type="entry name" value="Transmembrane di-heme cytochromes"/>
    <property type="match status" value="1"/>
</dbReference>
<reference evidence="8 9" key="1">
    <citation type="submission" date="2018-07" db="EMBL/GenBank/DDBJ databases">
        <title>Modular assembly of carbohydrate-degrading microbial communities in the ocean.</title>
        <authorList>
            <person name="Enke T.N."/>
            <person name="Datta M.S."/>
            <person name="Schwartzman J.A."/>
            <person name="Cermak N."/>
            <person name="Schmitz D.A."/>
            <person name="Barrere J."/>
            <person name="Cordero O.X."/>
        </authorList>
    </citation>
    <scope>NUCLEOTIDE SEQUENCE [LARGE SCALE GENOMIC DNA]</scope>
    <source>
        <strain evidence="8 9">C3M10</strain>
    </source>
</reference>
<evidence type="ECO:0000256" key="2">
    <source>
        <dbReference type="ARBA" id="ARBA00022475"/>
    </source>
</evidence>
<feature type="transmembrane region" description="Helical" evidence="6">
    <location>
        <begin position="133"/>
        <end position="151"/>
    </location>
</feature>
<dbReference type="EMBL" id="QOCE01000029">
    <property type="protein sequence ID" value="RBW55541.1"/>
    <property type="molecule type" value="Genomic_DNA"/>
</dbReference>
<dbReference type="RefSeq" id="WP_113823414.1">
    <property type="nucleotide sequence ID" value="NZ_QOCE01000029.1"/>
</dbReference>
<comment type="subcellular location">
    <subcellularLocation>
        <location evidence="1">Cell membrane</location>
        <topology evidence="1">Multi-pass membrane protein</topology>
    </subcellularLocation>
</comment>
<name>A0A366X2J7_9RHOB</name>
<evidence type="ECO:0000256" key="1">
    <source>
        <dbReference type="ARBA" id="ARBA00004651"/>
    </source>
</evidence>
<dbReference type="AlphaFoldDB" id="A0A366X2J7"/>
<protein>
    <submittedName>
        <fullName evidence="8">Cytochrome B</fullName>
    </submittedName>
</protein>
<feature type="domain" description="Cytochrome b561 bacterial/Ni-hydrogenase" evidence="7">
    <location>
        <begin position="5"/>
        <end position="162"/>
    </location>
</feature>
<accession>A0A366X2J7</accession>
<evidence type="ECO:0000313" key="8">
    <source>
        <dbReference type="EMBL" id="RBW55541.1"/>
    </source>
</evidence>
<evidence type="ECO:0000313" key="9">
    <source>
        <dbReference type="Proteomes" id="UP000252706"/>
    </source>
</evidence>
<evidence type="ECO:0000256" key="5">
    <source>
        <dbReference type="ARBA" id="ARBA00023136"/>
    </source>
</evidence>
<sequence>MTRRALVKWLHWSTFGLILYFFVVEPESVPSDPAAGLDLHTGMVLVAVGLVWILMYLAKGLTGHPGPKLPGWAKTFDPIGHKALQIGVPVGIVSGALAGLAAPFVIHAFGSVPINQGFGGKGFHNFAQEVHELLFDGLILLIGLHIAFHLWRHFWLKDNALRVVAPRIPHIHL</sequence>
<dbReference type="OrthoDB" id="7744460at2"/>
<proteinExistence type="predicted"/>
<feature type="transmembrane region" description="Helical" evidence="6">
    <location>
        <begin position="83"/>
        <end position="106"/>
    </location>
</feature>
<feature type="transmembrane region" description="Helical" evidence="6">
    <location>
        <begin position="5"/>
        <end position="23"/>
    </location>
</feature>
<feature type="transmembrane region" description="Helical" evidence="6">
    <location>
        <begin position="43"/>
        <end position="62"/>
    </location>
</feature>
<dbReference type="GO" id="GO:0005886">
    <property type="term" value="C:plasma membrane"/>
    <property type="evidence" value="ECO:0007669"/>
    <property type="project" value="UniProtKB-SubCell"/>
</dbReference>
<evidence type="ECO:0000256" key="3">
    <source>
        <dbReference type="ARBA" id="ARBA00022692"/>
    </source>
</evidence>
<dbReference type="Pfam" id="PF01292">
    <property type="entry name" value="Ni_hydr_CYTB"/>
    <property type="match status" value="1"/>
</dbReference>
<dbReference type="InterPro" id="IPR011577">
    <property type="entry name" value="Cyt_b561_bac/Ni-Hgenase"/>
</dbReference>
<gene>
    <name evidence="8" type="ORF">DS909_10560</name>
</gene>
<evidence type="ECO:0000256" key="4">
    <source>
        <dbReference type="ARBA" id="ARBA00022989"/>
    </source>
</evidence>
<dbReference type="InterPro" id="IPR016174">
    <property type="entry name" value="Di-haem_cyt_TM"/>
</dbReference>
<dbReference type="GO" id="GO:0009055">
    <property type="term" value="F:electron transfer activity"/>
    <property type="evidence" value="ECO:0007669"/>
    <property type="project" value="InterPro"/>
</dbReference>
<evidence type="ECO:0000259" key="7">
    <source>
        <dbReference type="Pfam" id="PF01292"/>
    </source>
</evidence>
<evidence type="ECO:0000256" key="6">
    <source>
        <dbReference type="SAM" id="Phobius"/>
    </source>
</evidence>
<keyword evidence="2" id="KW-1003">Cell membrane</keyword>
<comment type="caution">
    <text evidence="8">The sequence shown here is derived from an EMBL/GenBank/DDBJ whole genome shotgun (WGS) entry which is preliminary data.</text>
</comment>
<keyword evidence="5 6" id="KW-0472">Membrane</keyword>
<organism evidence="8 9">
    <name type="scientific">Phaeobacter gallaeciensis</name>
    <dbReference type="NCBI Taxonomy" id="60890"/>
    <lineage>
        <taxon>Bacteria</taxon>
        <taxon>Pseudomonadati</taxon>
        <taxon>Pseudomonadota</taxon>
        <taxon>Alphaproteobacteria</taxon>
        <taxon>Rhodobacterales</taxon>
        <taxon>Roseobacteraceae</taxon>
        <taxon>Phaeobacter</taxon>
    </lineage>
</organism>
<dbReference type="Proteomes" id="UP000252706">
    <property type="component" value="Unassembled WGS sequence"/>
</dbReference>
<keyword evidence="3 6" id="KW-0812">Transmembrane</keyword>